<dbReference type="PANTHER" id="PTHR16897:SF2">
    <property type="entry name" value="OS03G0226600 PROTEIN"/>
    <property type="match status" value="1"/>
</dbReference>
<reference evidence="2" key="1">
    <citation type="submission" date="2021-03" db="EMBL/GenBank/DDBJ databases">
        <authorList>
            <person name="Bekaert M."/>
        </authorList>
    </citation>
    <scope>NUCLEOTIDE SEQUENCE</scope>
</reference>
<organism evidence="2 3">
    <name type="scientific">Mytilus edulis</name>
    <name type="common">Blue mussel</name>
    <dbReference type="NCBI Taxonomy" id="6550"/>
    <lineage>
        <taxon>Eukaryota</taxon>
        <taxon>Metazoa</taxon>
        <taxon>Spiralia</taxon>
        <taxon>Lophotrochozoa</taxon>
        <taxon>Mollusca</taxon>
        <taxon>Bivalvia</taxon>
        <taxon>Autobranchia</taxon>
        <taxon>Pteriomorphia</taxon>
        <taxon>Mytilida</taxon>
        <taxon>Mytiloidea</taxon>
        <taxon>Mytilidae</taxon>
        <taxon>Mytilinae</taxon>
        <taxon>Mytilus</taxon>
    </lineage>
</organism>
<comment type="caution">
    <text evidence="2">The sequence shown here is derived from an EMBL/GenBank/DDBJ whole genome shotgun (WGS) entry which is preliminary data.</text>
</comment>
<dbReference type="InterPro" id="IPR000742">
    <property type="entry name" value="EGF"/>
</dbReference>
<dbReference type="EMBL" id="CAJPWZ010001851">
    <property type="protein sequence ID" value="CAG2225539.1"/>
    <property type="molecule type" value="Genomic_DNA"/>
</dbReference>
<sequence length="1782" mass="198777">MGLVYRIRVRLNVRAYTLGCAAGWWSILEFLFPGCDYAICDGKTVFTGACNKYYPNDYQKTKDKGIVRSSGGFCSSPDTCSNCNDGFYSNGPYCEMCGPIANCNHRRCTSGSNQVCAWCDGEVKYSPYWRAYTSHLDTTKCQKACSWRSDSTRCYPGTCSNELAANCQCAANFGGTHCENIQDTPAIEYNHCKFTDDQGINIVENEPNYVQQSHPIIWTNFLGYTKMKTSMVAKYIQPADNRDPDSYITGFRVGVIEQRTTMSYYSAGTVTPSVKTLTCPGMHRDQPVDFQTCPMDFSIWNGMGHDDKILYEVSSTNGGYVDVANRENGITTRYYYQGQTLTRTFEYHWDVVNPYHCSVSAGKSCTHFISIPTDITNNPIMTFSWDGWSDDLAGILYYEYQVFDLDKDGTQLVDGRVPVANAGNKPINDTVSFDKTGEETKCATASKDTLYEWVVQDTNTVQIVWPDRFINVRHLNNGWLYGVQTFAPHPDISLYEDLYGNRTNAAIKNKRGIVDFKVSFEVHDPSLKDSRPLTSVVEIYNQYEYLTLNWADGDRLTVTVKALDVIHESKNDTITVYRDATPPYHTESLVDTCIEWEAFDLHSGLDSVNWKLYDNYGGAVILHGHEHIIAQGNSENLTVCQDNYGSRPRGANCYCTAFMGCYHRHFHVIPEIKTTSGLFTNKDRGVHDSDYFIEVNVTNKAKLTTITVDISPPHAGAVHDGLVGNPEVDYQQGMNLNAYWDQFFDRESGVFFYQYLVGTSCAEKNDFSLNLTATNVTETYNNFGSYTADGDGTYYFTVVAYNRALDPSEPVCSDGVTIDSSIPGVKEVMVEDAVITGGLITDTNQTNYYILSSQRVRRMIANVTADCIMKATILADIDLFPLEQYDNGTLPMVNGDVFCINSTGAPSSIGLTLSKSSLMEFSWKPIDIPAQVYDYELGFSSTPGSMAPDIMAFESTNQHEHHRVTHGNVPDGTEFYIIIKTISKSNVEGLSTLGPCFIDTTSPDFSGSILVSLSGDILIAVWNLNGFSDSEELFEMDYQFAIGSRAYGTDIQSYQSIRGGGSCTITVPPTCTATNIHELDWYLHGFHTYYVSIKATNSAGQANIQTSSPYIHAVEPPTEGIVIDIDTQDIEDVDFQKDTTSLAARWSGFTHPHVQIAYSISIGTTKGGNDIISMKNVGDTLSHIEMGLSLISYQKYYISVTAVSDGGNTTVSSDGVIVVIENDVLPGVVIYDGEPCNSTGFTLNHHEHDNRMVCLVDRNFQMSLNSLKAYWTVPLTMQTYTSDAYIAIEKRSEVGNQWTIFQDFVHLSTMYDVSIDDLTLSPGVMYRIALKLCAHTICFQTIRTDGILMIASPPDVGTLNVEHRNTTQTGGAEKLVVTFGRFFDPDMVDIAEKFDAISGYEYAITDNSILGKPYMIWKSLATYTETADTISFEIILDGTMDFSKCKKFTVRGYNKVSLYSTVSTDIKDCKAQNPTFIDPNIVIDAVGTPDALDGIGRPIFLEKNAYWTLADEDYTPYKNLISAVWPTLRHRNYKYAIINARTVDVTTYYKQINQLELVDPCSHPDAIKSGHTDREFINEQFTNNELVHGTRYTVCIYAPRTSIQRTAWLLNFAEVTACSDGIIVDLTPPVAGNVWIGFNPAFTYQTSNTDMFINWDGFNDVEEFNTGPHASGIKEYILAIGTTAGGNDVHDFENVGIVQHKALHKMVLQNGYSYYATIQGSEPGYTDMMAYAKVIDDECGMTDMNNPLDLLEGHLYYINVRVSLPKSVVGFLRLSELVSRFI</sequence>
<dbReference type="PROSITE" id="PS00022">
    <property type="entry name" value="EGF_1"/>
    <property type="match status" value="1"/>
</dbReference>
<gene>
    <name evidence="2" type="ORF">MEDL_38661</name>
</gene>
<keyword evidence="3" id="KW-1185">Reference proteome</keyword>
<evidence type="ECO:0000259" key="1">
    <source>
        <dbReference type="PROSITE" id="PS00022"/>
    </source>
</evidence>
<dbReference type="PANTHER" id="PTHR16897">
    <property type="entry name" value="OS10G0105400 PROTEIN"/>
    <property type="match status" value="1"/>
</dbReference>
<dbReference type="Proteomes" id="UP000683360">
    <property type="component" value="Unassembled WGS sequence"/>
</dbReference>
<feature type="domain" description="EGF-like" evidence="1">
    <location>
        <begin position="167"/>
        <end position="178"/>
    </location>
</feature>
<dbReference type="OrthoDB" id="6061841at2759"/>
<evidence type="ECO:0000313" key="3">
    <source>
        <dbReference type="Proteomes" id="UP000683360"/>
    </source>
</evidence>
<protein>
    <recommendedName>
        <fullName evidence="1">EGF-like domain-containing protein</fullName>
    </recommendedName>
</protein>
<evidence type="ECO:0000313" key="2">
    <source>
        <dbReference type="EMBL" id="CAG2225539.1"/>
    </source>
</evidence>
<proteinExistence type="predicted"/>
<name>A0A8S3SXJ7_MYTED</name>
<accession>A0A8S3SXJ7</accession>